<dbReference type="AlphaFoldDB" id="A0A4R3YSY4"/>
<evidence type="ECO:0000256" key="1">
    <source>
        <dbReference type="ARBA" id="ARBA00002397"/>
    </source>
</evidence>
<evidence type="ECO:0000313" key="5">
    <source>
        <dbReference type="EMBL" id="TCV95536.1"/>
    </source>
</evidence>
<dbReference type="OrthoDB" id="6480873at2"/>
<dbReference type="SUPFAM" id="SSF140566">
    <property type="entry name" value="FlgN-like"/>
    <property type="match status" value="1"/>
</dbReference>
<proteinExistence type="inferred from homology"/>
<keyword evidence="5" id="KW-0966">Cell projection</keyword>
<dbReference type="Proteomes" id="UP000295719">
    <property type="component" value="Unassembled WGS sequence"/>
</dbReference>
<gene>
    <name evidence="5" type="ORF">EDC52_105139</name>
</gene>
<comment type="function">
    <text evidence="1">Required for the efficient initiation of filament assembly.</text>
</comment>
<dbReference type="InterPro" id="IPR007809">
    <property type="entry name" value="FlgN-like"/>
</dbReference>
<dbReference type="GO" id="GO:0044780">
    <property type="term" value="P:bacterial-type flagellum assembly"/>
    <property type="evidence" value="ECO:0007669"/>
    <property type="project" value="InterPro"/>
</dbReference>
<evidence type="ECO:0000256" key="3">
    <source>
        <dbReference type="ARBA" id="ARBA00022795"/>
    </source>
</evidence>
<keyword evidence="5" id="KW-0969">Cilium</keyword>
<accession>A0A4R3YSY4</accession>
<comment type="similarity">
    <text evidence="2">Belongs to the FlgN family.</text>
</comment>
<dbReference type="Gene3D" id="1.20.58.300">
    <property type="entry name" value="FlgN-like"/>
    <property type="match status" value="1"/>
</dbReference>
<protein>
    <submittedName>
        <fullName evidence="5">Flagella synthesis protein FlgN</fullName>
    </submittedName>
</protein>
<keyword evidence="3" id="KW-1005">Bacterial flagellum biogenesis</keyword>
<dbReference type="Pfam" id="PF05130">
    <property type="entry name" value="FlgN"/>
    <property type="match status" value="1"/>
</dbReference>
<evidence type="ECO:0000256" key="4">
    <source>
        <dbReference type="SAM" id="Coils"/>
    </source>
</evidence>
<keyword evidence="5" id="KW-0282">Flagellum</keyword>
<dbReference type="InterPro" id="IPR036679">
    <property type="entry name" value="FlgN-like_sf"/>
</dbReference>
<reference evidence="5 6" key="1">
    <citation type="submission" date="2019-03" db="EMBL/GenBank/DDBJ databases">
        <title>Genomic Encyclopedia of Type Strains, Phase IV (KMG-IV): sequencing the most valuable type-strain genomes for metagenomic binning, comparative biology and taxonomic classification.</title>
        <authorList>
            <person name="Goeker M."/>
        </authorList>
    </citation>
    <scope>NUCLEOTIDE SEQUENCE [LARGE SCALE GENOMIC DNA]</scope>
    <source>
        <strain evidence="5 6">DSM 19580</strain>
    </source>
</reference>
<keyword evidence="6" id="KW-1185">Reference proteome</keyword>
<comment type="caution">
    <text evidence="5">The sequence shown here is derived from an EMBL/GenBank/DDBJ whole genome shotgun (WGS) entry which is preliminary data.</text>
</comment>
<name>A0A4R3YSY4_9GAMM</name>
<keyword evidence="4" id="KW-0175">Coiled coil</keyword>
<dbReference type="RefSeq" id="WP_131865640.1">
    <property type="nucleotide sequence ID" value="NZ_SMCR01000005.1"/>
</dbReference>
<dbReference type="EMBL" id="SMCR01000005">
    <property type="protein sequence ID" value="TCV95536.1"/>
    <property type="molecule type" value="Genomic_DNA"/>
</dbReference>
<organism evidence="5 6">
    <name type="scientific">Biostraticola tofi</name>
    <dbReference type="NCBI Taxonomy" id="466109"/>
    <lineage>
        <taxon>Bacteria</taxon>
        <taxon>Pseudomonadati</taxon>
        <taxon>Pseudomonadota</taxon>
        <taxon>Gammaproteobacteria</taxon>
        <taxon>Enterobacterales</taxon>
        <taxon>Bruguierivoracaceae</taxon>
        <taxon>Biostraticola</taxon>
    </lineage>
</organism>
<feature type="coiled-coil region" evidence="4">
    <location>
        <begin position="8"/>
        <end position="35"/>
    </location>
</feature>
<evidence type="ECO:0000313" key="6">
    <source>
        <dbReference type="Proteomes" id="UP000295719"/>
    </source>
</evidence>
<evidence type="ECO:0000256" key="2">
    <source>
        <dbReference type="ARBA" id="ARBA00007703"/>
    </source>
</evidence>
<sequence length="146" mass="16829">MDNIALNLGKLYQTLECLEIELAEEERLLSVMQINPVELQVVTDKKSQLLAAVSYYDEQRHLAEKQASQPAPYRDRRLSERWQHILTLTKKLSDMNIHNGTLMEKQAAFMRKMQSMMQNTRMGQMVYGADGQSRNGVTRRNAGRSV</sequence>